<evidence type="ECO:0000256" key="1">
    <source>
        <dbReference type="ARBA" id="ARBA00004026"/>
    </source>
</evidence>
<dbReference type="GeneID" id="36582468"/>
<evidence type="ECO:0000313" key="15">
    <source>
        <dbReference type="Proteomes" id="UP000235371"/>
    </source>
</evidence>
<dbReference type="STRING" id="1095630.A0A2J6TIX2"/>
<dbReference type="SMART" id="SM01311">
    <property type="entry name" value="RPOL_N"/>
    <property type="match status" value="1"/>
</dbReference>
<evidence type="ECO:0000313" key="14">
    <source>
        <dbReference type="EMBL" id="PMD62955.1"/>
    </source>
</evidence>
<keyword evidence="15" id="KW-1185">Reference proteome</keyword>
<dbReference type="Gene3D" id="1.10.287.260">
    <property type="match status" value="1"/>
</dbReference>
<reference evidence="14 15" key="1">
    <citation type="submission" date="2016-04" db="EMBL/GenBank/DDBJ databases">
        <title>A degradative enzymes factory behind the ericoid mycorrhizal symbiosis.</title>
        <authorList>
            <consortium name="DOE Joint Genome Institute"/>
            <person name="Martino E."/>
            <person name="Morin E."/>
            <person name="Grelet G."/>
            <person name="Kuo A."/>
            <person name="Kohler A."/>
            <person name="Daghino S."/>
            <person name="Barry K."/>
            <person name="Choi C."/>
            <person name="Cichocki N."/>
            <person name="Clum A."/>
            <person name="Copeland A."/>
            <person name="Hainaut M."/>
            <person name="Haridas S."/>
            <person name="Labutti K."/>
            <person name="Lindquist E."/>
            <person name="Lipzen A."/>
            <person name="Khouja H.-R."/>
            <person name="Murat C."/>
            <person name="Ohm R."/>
            <person name="Olson A."/>
            <person name="Spatafora J."/>
            <person name="Veneault-Fourrey C."/>
            <person name="Henrissat B."/>
            <person name="Grigoriev I."/>
            <person name="Martin F."/>
            <person name="Perotto S."/>
        </authorList>
    </citation>
    <scope>NUCLEOTIDE SEQUENCE [LARGE SCALE GENOMIC DNA]</scope>
    <source>
        <strain evidence="14 15">E</strain>
    </source>
</reference>
<dbReference type="GO" id="GO:0001018">
    <property type="term" value="F:mitochondrial promoter sequence-specific DNA binding"/>
    <property type="evidence" value="ECO:0007669"/>
    <property type="project" value="TreeGrafter"/>
</dbReference>
<evidence type="ECO:0000256" key="10">
    <source>
        <dbReference type="ARBA" id="ARBA00048552"/>
    </source>
</evidence>
<comment type="catalytic activity">
    <reaction evidence="10 11">
        <text>RNA(n) + a ribonucleoside 5'-triphosphate = RNA(n+1) + diphosphate</text>
        <dbReference type="Rhea" id="RHEA:21248"/>
        <dbReference type="Rhea" id="RHEA-COMP:14527"/>
        <dbReference type="Rhea" id="RHEA-COMP:17342"/>
        <dbReference type="ChEBI" id="CHEBI:33019"/>
        <dbReference type="ChEBI" id="CHEBI:61557"/>
        <dbReference type="ChEBI" id="CHEBI:140395"/>
        <dbReference type="EC" id="2.7.7.6"/>
    </reaction>
</comment>
<dbReference type="PROSITE" id="PS00900">
    <property type="entry name" value="RNA_POL_PHAGE_1"/>
    <property type="match status" value="1"/>
</dbReference>
<dbReference type="InterPro" id="IPR002092">
    <property type="entry name" value="DNA-dir_Rpol_phage-type"/>
</dbReference>
<protein>
    <recommendedName>
        <fullName evidence="11">DNA-directed RNA polymerase</fullName>
        <ecNumber evidence="11">2.7.7.6</ecNumber>
    </recommendedName>
</protein>
<keyword evidence="8" id="KW-0496">Mitochondrion</keyword>
<evidence type="ECO:0000256" key="12">
    <source>
        <dbReference type="SAM" id="MobiDB-lite"/>
    </source>
</evidence>
<organism evidence="14 15">
    <name type="scientific">Hyaloscypha bicolor E</name>
    <dbReference type="NCBI Taxonomy" id="1095630"/>
    <lineage>
        <taxon>Eukaryota</taxon>
        <taxon>Fungi</taxon>
        <taxon>Dikarya</taxon>
        <taxon>Ascomycota</taxon>
        <taxon>Pezizomycotina</taxon>
        <taxon>Leotiomycetes</taxon>
        <taxon>Helotiales</taxon>
        <taxon>Hyaloscyphaceae</taxon>
        <taxon>Hyaloscypha</taxon>
        <taxon>Hyaloscypha bicolor</taxon>
    </lineage>
</organism>
<dbReference type="GO" id="GO:0006390">
    <property type="term" value="P:mitochondrial transcription"/>
    <property type="evidence" value="ECO:0007669"/>
    <property type="project" value="TreeGrafter"/>
</dbReference>
<evidence type="ECO:0000256" key="4">
    <source>
        <dbReference type="ARBA" id="ARBA00022478"/>
    </source>
</evidence>
<dbReference type="InterPro" id="IPR029262">
    <property type="entry name" value="RPOL_N"/>
</dbReference>
<dbReference type="Pfam" id="PF14700">
    <property type="entry name" value="RPOL_N"/>
    <property type="match status" value="1"/>
</dbReference>
<dbReference type="EC" id="2.7.7.6" evidence="11"/>
<keyword evidence="7" id="KW-0809">Transit peptide</keyword>
<dbReference type="OrthoDB" id="276422at2759"/>
<evidence type="ECO:0000256" key="3">
    <source>
        <dbReference type="ARBA" id="ARBA00009493"/>
    </source>
</evidence>
<dbReference type="Pfam" id="PF00940">
    <property type="entry name" value="RNA_pol"/>
    <property type="match status" value="1"/>
</dbReference>
<dbReference type="SUPFAM" id="SSF56672">
    <property type="entry name" value="DNA/RNA polymerases"/>
    <property type="match status" value="1"/>
</dbReference>
<dbReference type="FunFam" id="1.10.287.280:FF:000001">
    <property type="entry name" value="DNA-directed RNA polymerase"/>
    <property type="match status" value="1"/>
</dbReference>
<dbReference type="EMBL" id="KZ613783">
    <property type="protein sequence ID" value="PMD62955.1"/>
    <property type="molecule type" value="Genomic_DNA"/>
</dbReference>
<keyword evidence="9 11" id="KW-0804">Transcription</keyword>
<dbReference type="Gene3D" id="1.10.1320.10">
    <property type="entry name" value="DNA-directed RNA polymerase, N-terminal domain"/>
    <property type="match status" value="1"/>
</dbReference>
<dbReference type="FunFam" id="1.10.150.20:FF:000041">
    <property type="entry name" value="DNA-directed RNA polymerase"/>
    <property type="match status" value="1"/>
</dbReference>
<dbReference type="InterPro" id="IPR046950">
    <property type="entry name" value="DNA-dir_Rpol_C_phage-type"/>
</dbReference>
<evidence type="ECO:0000256" key="6">
    <source>
        <dbReference type="ARBA" id="ARBA00022695"/>
    </source>
</evidence>
<dbReference type="GO" id="GO:0034245">
    <property type="term" value="C:mitochondrial DNA-directed RNA polymerase complex"/>
    <property type="evidence" value="ECO:0007669"/>
    <property type="project" value="TreeGrafter"/>
</dbReference>
<dbReference type="InterPro" id="IPR043502">
    <property type="entry name" value="DNA/RNA_pol_sf"/>
</dbReference>
<evidence type="ECO:0000256" key="9">
    <source>
        <dbReference type="ARBA" id="ARBA00023163"/>
    </source>
</evidence>
<feature type="domain" description="DNA-directed RNA polymerase N-terminal" evidence="13">
    <location>
        <begin position="337"/>
        <end position="672"/>
    </location>
</feature>
<keyword evidence="4 11" id="KW-0240">DNA-directed RNA polymerase</keyword>
<evidence type="ECO:0000256" key="11">
    <source>
        <dbReference type="RuleBase" id="RU003805"/>
    </source>
</evidence>
<dbReference type="PANTHER" id="PTHR10102:SF0">
    <property type="entry name" value="DNA-DIRECTED RNA POLYMERASE, MITOCHONDRIAL"/>
    <property type="match status" value="1"/>
</dbReference>
<gene>
    <name evidence="14" type="ORF">K444DRAFT_524853</name>
</gene>
<keyword evidence="6 11" id="KW-0548">Nucleotidyltransferase</keyword>
<dbReference type="InterPro" id="IPR024075">
    <property type="entry name" value="DNA-dir_RNA_pol_helix_hairp_sf"/>
</dbReference>
<feature type="region of interest" description="Disordered" evidence="12">
    <location>
        <begin position="1328"/>
        <end position="1357"/>
    </location>
</feature>
<comment type="subcellular location">
    <subcellularLocation>
        <location evidence="2">Mitochondrion</location>
    </subcellularLocation>
</comment>
<evidence type="ECO:0000256" key="2">
    <source>
        <dbReference type="ARBA" id="ARBA00004173"/>
    </source>
</evidence>
<evidence type="ECO:0000259" key="13">
    <source>
        <dbReference type="SMART" id="SM01311"/>
    </source>
</evidence>
<evidence type="ECO:0000256" key="5">
    <source>
        <dbReference type="ARBA" id="ARBA00022679"/>
    </source>
</evidence>
<dbReference type="PANTHER" id="PTHR10102">
    <property type="entry name" value="DNA-DIRECTED RNA POLYMERASE, MITOCHONDRIAL"/>
    <property type="match status" value="1"/>
</dbReference>
<dbReference type="Proteomes" id="UP000235371">
    <property type="component" value="Unassembled WGS sequence"/>
</dbReference>
<dbReference type="GO" id="GO:0003899">
    <property type="term" value="F:DNA-directed RNA polymerase activity"/>
    <property type="evidence" value="ECO:0007669"/>
    <property type="project" value="UniProtKB-EC"/>
</dbReference>
<dbReference type="RefSeq" id="XP_024739859.1">
    <property type="nucleotide sequence ID" value="XM_024874388.1"/>
</dbReference>
<dbReference type="InParanoid" id="A0A2J6TIX2"/>
<feature type="compositionally biased region" description="Acidic residues" evidence="12">
    <location>
        <begin position="1348"/>
        <end position="1357"/>
    </location>
</feature>
<accession>A0A2J6TIX2</accession>
<keyword evidence="5 11" id="KW-0808">Transferase</keyword>
<comment type="function">
    <text evidence="1 11">DNA-dependent RNA polymerase catalyzes the transcription of DNA into RNA using the four ribonucleoside triphosphates as substrates.</text>
</comment>
<name>A0A2J6TIX2_9HELO</name>
<dbReference type="Gene3D" id="1.10.150.20">
    <property type="entry name" value="5' to 3' exonuclease, C-terminal subdomain"/>
    <property type="match status" value="1"/>
</dbReference>
<feature type="region of interest" description="Disordered" evidence="12">
    <location>
        <begin position="85"/>
        <end position="109"/>
    </location>
</feature>
<evidence type="ECO:0000256" key="8">
    <source>
        <dbReference type="ARBA" id="ARBA00023128"/>
    </source>
</evidence>
<dbReference type="InterPro" id="IPR037159">
    <property type="entry name" value="RNA_POL_N_sf"/>
</dbReference>
<sequence>MLVRAARRKARPEALRSRLSFEQLHIPSNSVQRDRRRWVSIEATPRAFGLRKRSNSKDASSLPPRRAMATAITYTGFEDIPFENIGDLPPSSRRRMEESSVMPGSLSHAPQRYRSGRKIGIGGDFTEIQSVFEACLQIGRIERAGIILKRIAGIQQMYPEDLLALHNRYLRAAVEQIMTNPTQSATQSLHKWFELEIRLKGIPANTETVAYMVKASLQSPNGKRERLVRRYMDMLEEDAALQLLEADVLTAHEINNITHIYPKYNFTDEMMEDLEMIEENEPVSPDQQSTDAAIPNVRPTDQKGLGLKSLKKSLSLFSRLPDEGIDIANSSPEMRRDIQARLEEDAVSSAIDRWREEAAHLSKMGLNATLQTKSLGARMWKWQLALEEHLKAEIVKVDASELATRKDSKDQERCMYGPFLRLLPVEKLAAITILACMGTMSTQGADKGVPLSSAIMSIALSVEDETTFETMQLNNRKKMWPRSKKETGKGHFLTPELVKKATRGRGPGSASRFALSYISKNDFASTGTDKPQWPTSVKAKVGAFLMSSLIEVAKVPVTLTHPETQESVTQMQPAFSHSHQYRMGKKLGVIIANKALVAQLKREPVHSLLAKHLPMLVEPEPWTQFNKGGFISHPGKVMRIKSGDKDQRHYAEAAIGQGGMIQTFKGLDILGKTSWRINQDVFDVMLEAWNSGEGIANIPPETPDLQMPPEPETTTDPLERRRWIRAVKLVENARSGLHSQRCFQNFQLEIARALRNEVFFFPHNIDFRGRAYPIPPYLNHMGADHCRGLLKFGEGKELGESGMKWLSIHLANVFGYDKASLTEREQFTANHMADVYDSASKPLVGNRWWLKAEDPWQCLAACIEIRNAIESGDPTSFVSHLPVHQDGTCNGLQHYAALGGDTWGARQVNLEPGDRPADVYTAVANLVKEGIAQDNEKGDPFAKVLLDKITRKVVKQTVMTNVYGVTFIGAKAQVRKQLVATHNDLPNTDQMNPGHLSSYIATKIFKALSTMFRGAHDIQYWLGECANRISMSLTQEQLSRLEAEWPRLTSKAALVKTERNYTPASVEDLVQFKSSVIWTNPLHMPVVQPYRNSKSKCVHTHMQKLNLSEPHRSDPVSRRKQLQGFPPNFIHSLDATHMLLSALSCDELGLSFAAVHDSFWTHAKDVETMNTVLRDTFIRIHTEDVVARLAAEFSARYKNGVYLAKIRTKTPLYEKILEWRSSRSGLGKVPKSRHAPKLDELMLECKRMKLLRSSDPEEVEKGRNMVTPASLFEALASEGDLASGEEVHALGLGDISPREAGLSADREIAVGDPANIEEIHNPLPGGMGADTDMNAGSQNIPEARQDVDTDETSDEPEEGLGAFEKMVMRTDVRGGSSPAHIWLPLTFPPVPKKGEFDVSRLKDSTYFFS</sequence>
<dbReference type="PROSITE" id="PS00489">
    <property type="entry name" value="RNA_POL_PHAGE_2"/>
    <property type="match status" value="1"/>
</dbReference>
<dbReference type="Gene3D" id="1.10.287.280">
    <property type="match status" value="1"/>
</dbReference>
<evidence type="ECO:0000256" key="7">
    <source>
        <dbReference type="ARBA" id="ARBA00022946"/>
    </source>
</evidence>
<proteinExistence type="inferred from homology"/>
<dbReference type="FunCoup" id="A0A2J6TIX2">
    <property type="interactions" value="268"/>
</dbReference>
<comment type="similarity">
    <text evidence="3 11">Belongs to the phage and mitochondrial RNA polymerase family.</text>
</comment>